<accession>A0A8C9ARD3</accession>
<dbReference type="Proteomes" id="UP000694414">
    <property type="component" value="Unplaced"/>
</dbReference>
<reference evidence="2" key="2">
    <citation type="submission" date="2025-09" db="UniProtKB">
        <authorList>
            <consortium name="Ensembl"/>
        </authorList>
    </citation>
    <scope>IDENTIFICATION</scope>
</reference>
<dbReference type="GeneTree" id="ENSGT00950000185498"/>
<sequence>MILLRRKCREKKPGLCDWLITNIKDFMVVEWQTEIQGVFMQILRGWCWIGPQISAGITEMEAAKCREFRQPRSRLRGPRPSRQVLCEGKGRDQQGDTQNWGGG</sequence>
<organism evidence="2 3">
    <name type="scientific">Prolemur simus</name>
    <name type="common">Greater bamboo lemur</name>
    <name type="synonym">Hapalemur simus</name>
    <dbReference type="NCBI Taxonomy" id="1328070"/>
    <lineage>
        <taxon>Eukaryota</taxon>
        <taxon>Metazoa</taxon>
        <taxon>Chordata</taxon>
        <taxon>Craniata</taxon>
        <taxon>Vertebrata</taxon>
        <taxon>Euteleostomi</taxon>
        <taxon>Mammalia</taxon>
        <taxon>Eutheria</taxon>
        <taxon>Euarchontoglires</taxon>
        <taxon>Primates</taxon>
        <taxon>Strepsirrhini</taxon>
        <taxon>Lemuriformes</taxon>
        <taxon>Lemuridae</taxon>
        <taxon>Prolemur</taxon>
    </lineage>
</organism>
<proteinExistence type="predicted"/>
<protein>
    <submittedName>
        <fullName evidence="2">Uncharacterized protein</fullName>
    </submittedName>
</protein>
<feature type="region of interest" description="Disordered" evidence="1">
    <location>
        <begin position="71"/>
        <end position="103"/>
    </location>
</feature>
<evidence type="ECO:0000313" key="3">
    <source>
        <dbReference type="Proteomes" id="UP000694414"/>
    </source>
</evidence>
<dbReference type="AlphaFoldDB" id="A0A8C9ARD3"/>
<keyword evidence="3" id="KW-1185">Reference proteome</keyword>
<reference evidence="2" key="1">
    <citation type="submission" date="2025-08" db="UniProtKB">
        <authorList>
            <consortium name="Ensembl"/>
        </authorList>
    </citation>
    <scope>IDENTIFICATION</scope>
</reference>
<name>A0A8C9ARD3_PROSS</name>
<evidence type="ECO:0000313" key="2">
    <source>
        <dbReference type="Ensembl" id="ENSPSMP00000033057.1"/>
    </source>
</evidence>
<dbReference type="Ensembl" id="ENSPSMT00000038101.1">
    <property type="protein sequence ID" value="ENSPSMP00000033057.1"/>
    <property type="gene ID" value="ENSPSMG00000022825.1"/>
</dbReference>
<evidence type="ECO:0000256" key="1">
    <source>
        <dbReference type="SAM" id="MobiDB-lite"/>
    </source>
</evidence>